<dbReference type="PANTHER" id="PTHR48081:SF8">
    <property type="entry name" value="ALPHA_BETA HYDROLASE FOLD-3 DOMAIN-CONTAINING PROTEIN-RELATED"/>
    <property type="match status" value="1"/>
</dbReference>
<dbReference type="PANTHER" id="PTHR48081">
    <property type="entry name" value="AB HYDROLASE SUPERFAMILY PROTEIN C4A8.06C"/>
    <property type="match status" value="1"/>
</dbReference>
<dbReference type="GO" id="GO:0016787">
    <property type="term" value="F:hydrolase activity"/>
    <property type="evidence" value="ECO:0007669"/>
    <property type="project" value="UniProtKB-KW"/>
</dbReference>
<dbReference type="GeneID" id="25284997"/>
<gene>
    <name evidence="3" type="ORF">A1O9_10091</name>
</gene>
<evidence type="ECO:0000313" key="4">
    <source>
        <dbReference type="Proteomes" id="UP000027920"/>
    </source>
</evidence>
<evidence type="ECO:0000259" key="2">
    <source>
        <dbReference type="Pfam" id="PF07859"/>
    </source>
</evidence>
<comment type="caution">
    <text evidence="3">The sequence shown here is derived from an EMBL/GenBank/DDBJ whole genome shotgun (WGS) entry which is preliminary data.</text>
</comment>
<sequence length="326" mass="35183">MLLLQFTTSATGHLRFCKEIGQVPRLHGPTSDLISGWDSLVAVLASKLTFPTADASVTTTDLSPSSNYKLRIYRPPNATGKENLALYIHGGGWVLGSIDQEDAIARIIAKSSNLVVVSVGYRLAPAHQWPAAHEDCAEAARYALSHASELGADPEAGILIAGSSAGGGMAFSTALRLIDDGLGDKVRGVVSMAPVTVHPDAVPEQLKGSYASYDEHSEHTVNTKDAMEAFFATYAGPATNPYISPLLHPKLKALPRTYITESGTDTLRDDARLMREKLEAEGVHVRYDAYEGYPHYSWTFPSQHLAGHSQEFFGNMIEGIKWCIAG</sequence>
<dbReference type="AlphaFoldDB" id="A0A072P1I6"/>
<dbReference type="RefSeq" id="XP_013256281.1">
    <property type="nucleotide sequence ID" value="XM_013400827.1"/>
</dbReference>
<keyword evidence="4" id="KW-1185">Reference proteome</keyword>
<dbReference type="VEuPathDB" id="FungiDB:A1O9_10091"/>
<evidence type="ECO:0000313" key="3">
    <source>
        <dbReference type="EMBL" id="KEF53691.1"/>
    </source>
</evidence>
<dbReference type="OrthoDB" id="408631at2759"/>
<proteinExistence type="predicted"/>
<dbReference type="InterPro" id="IPR050300">
    <property type="entry name" value="GDXG_lipolytic_enzyme"/>
</dbReference>
<dbReference type="HOGENOM" id="CLU_012494_6_3_1"/>
<reference evidence="3 4" key="1">
    <citation type="submission" date="2013-03" db="EMBL/GenBank/DDBJ databases">
        <title>The Genome Sequence of Exophiala aquamarina CBS 119918.</title>
        <authorList>
            <consortium name="The Broad Institute Genomics Platform"/>
            <person name="Cuomo C."/>
            <person name="de Hoog S."/>
            <person name="Gorbushina A."/>
            <person name="Walker B."/>
            <person name="Young S.K."/>
            <person name="Zeng Q."/>
            <person name="Gargeya S."/>
            <person name="Fitzgerald M."/>
            <person name="Haas B."/>
            <person name="Abouelleil A."/>
            <person name="Allen A.W."/>
            <person name="Alvarado L."/>
            <person name="Arachchi H.M."/>
            <person name="Berlin A.M."/>
            <person name="Chapman S.B."/>
            <person name="Gainer-Dewar J."/>
            <person name="Goldberg J."/>
            <person name="Griggs A."/>
            <person name="Gujja S."/>
            <person name="Hansen M."/>
            <person name="Howarth C."/>
            <person name="Imamovic A."/>
            <person name="Ireland A."/>
            <person name="Larimer J."/>
            <person name="McCowan C."/>
            <person name="Murphy C."/>
            <person name="Pearson M."/>
            <person name="Poon T.W."/>
            <person name="Priest M."/>
            <person name="Roberts A."/>
            <person name="Saif S."/>
            <person name="Shea T."/>
            <person name="Sisk P."/>
            <person name="Sykes S."/>
            <person name="Wortman J."/>
            <person name="Nusbaum C."/>
            <person name="Birren B."/>
        </authorList>
    </citation>
    <scope>NUCLEOTIDE SEQUENCE [LARGE SCALE GENOMIC DNA]</scope>
    <source>
        <strain evidence="3 4">CBS 119918</strain>
    </source>
</reference>
<name>A0A072P1I6_9EURO</name>
<dbReference type="InterPro" id="IPR013094">
    <property type="entry name" value="AB_hydrolase_3"/>
</dbReference>
<dbReference type="InterPro" id="IPR029058">
    <property type="entry name" value="AB_hydrolase_fold"/>
</dbReference>
<dbReference type="Pfam" id="PF07859">
    <property type="entry name" value="Abhydrolase_3"/>
    <property type="match status" value="1"/>
</dbReference>
<dbReference type="Gene3D" id="3.40.50.1820">
    <property type="entry name" value="alpha/beta hydrolase"/>
    <property type="match status" value="1"/>
</dbReference>
<dbReference type="Proteomes" id="UP000027920">
    <property type="component" value="Unassembled WGS sequence"/>
</dbReference>
<organism evidence="3 4">
    <name type="scientific">Exophiala aquamarina CBS 119918</name>
    <dbReference type="NCBI Taxonomy" id="1182545"/>
    <lineage>
        <taxon>Eukaryota</taxon>
        <taxon>Fungi</taxon>
        <taxon>Dikarya</taxon>
        <taxon>Ascomycota</taxon>
        <taxon>Pezizomycotina</taxon>
        <taxon>Eurotiomycetes</taxon>
        <taxon>Chaetothyriomycetidae</taxon>
        <taxon>Chaetothyriales</taxon>
        <taxon>Herpotrichiellaceae</taxon>
        <taxon>Exophiala</taxon>
    </lineage>
</organism>
<dbReference type="STRING" id="1182545.A0A072P1I6"/>
<evidence type="ECO:0000256" key="1">
    <source>
        <dbReference type="ARBA" id="ARBA00022801"/>
    </source>
</evidence>
<dbReference type="EMBL" id="AMGV01000012">
    <property type="protein sequence ID" value="KEF53691.1"/>
    <property type="molecule type" value="Genomic_DNA"/>
</dbReference>
<protein>
    <recommendedName>
        <fullName evidence="2">Alpha/beta hydrolase fold-3 domain-containing protein</fullName>
    </recommendedName>
</protein>
<accession>A0A072P1I6</accession>
<dbReference type="SUPFAM" id="SSF53474">
    <property type="entry name" value="alpha/beta-Hydrolases"/>
    <property type="match status" value="1"/>
</dbReference>
<feature type="domain" description="Alpha/beta hydrolase fold-3" evidence="2">
    <location>
        <begin position="86"/>
        <end position="296"/>
    </location>
</feature>
<keyword evidence="1" id="KW-0378">Hydrolase</keyword>